<dbReference type="EC" id="4.2.1.51" evidence="2"/>
<evidence type="ECO:0000256" key="4">
    <source>
        <dbReference type="ARBA" id="ARBA00022605"/>
    </source>
</evidence>
<dbReference type="PANTHER" id="PTHR21022:SF19">
    <property type="entry name" value="PREPHENATE DEHYDRATASE-RELATED"/>
    <property type="match status" value="1"/>
</dbReference>
<dbReference type="SUPFAM" id="SSF55021">
    <property type="entry name" value="ACT-like"/>
    <property type="match status" value="1"/>
</dbReference>
<evidence type="ECO:0000256" key="6">
    <source>
        <dbReference type="ARBA" id="ARBA00023222"/>
    </source>
</evidence>
<feature type="site" description="Essential for prephenate dehydratase activity" evidence="9">
    <location>
        <position position="181"/>
    </location>
</feature>
<dbReference type="SUPFAM" id="SSF53850">
    <property type="entry name" value="Periplasmic binding protein-like II"/>
    <property type="match status" value="1"/>
</dbReference>
<keyword evidence="7 12" id="KW-0456">Lyase</keyword>
<dbReference type="OrthoDB" id="9802281at2"/>
<dbReference type="PANTHER" id="PTHR21022">
    <property type="entry name" value="PREPHENATE DEHYDRATASE P PROTEIN"/>
    <property type="match status" value="1"/>
</dbReference>
<dbReference type="EMBL" id="CP003924">
    <property type="protein sequence ID" value="AGS35891.1"/>
    <property type="molecule type" value="Genomic_DNA"/>
</dbReference>
<evidence type="ECO:0000313" key="13">
    <source>
        <dbReference type="Proteomes" id="UP000015388"/>
    </source>
</evidence>
<dbReference type="CDD" id="cd13632">
    <property type="entry name" value="PBP2_Aa-PDT_like"/>
    <property type="match status" value="1"/>
</dbReference>
<sequence length="314" mass="33358">MTTTVAYLGPAGTFTEAALQQFTDRGAFGTADVTPLPCASPAAALDAIRDGRAHYAVVAIENSVDGAVTGTYDALVEGDRSVQIFHELEIEIAFDVMVRPGTTLADVTTFATHPIAHQQVRHWLAKHAPHAEFVPASSNAAAAQLVAEGKADAAAAPGRAAEIFGLDTLAEGVADRNDARTRFVVVGARDAPTARTGNDTTLVVFTLPNEPGTLVYALQEFAQRGVSLSRIASRPNPDKTRTYRFYVDAVAHIDDLPLAEALRALWLRAEDISFLGSWPSAHEDGRDDALAADLARLDEATAWVTAARTGKADQ</sequence>
<protein>
    <recommendedName>
        <fullName evidence="3">Prephenate dehydratase</fullName>
        <ecNumber evidence="2">4.2.1.51</ecNumber>
    </recommendedName>
</protein>
<dbReference type="NCBIfam" id="NF008865">
    <property type="entry name" value="PRK11898.1"/>
    <property type="match status" value="1"/>
</dbReference>
<dbReference type="Gene3D" id="3.40.190.10">
    <property type="entry name" value="Periplasmic binding protein-like II"/>
    <property type="match status" value="2"/>
</dbReference>
<comment type="catalytic activity">
    <reaction evidence="8">
        <text>prephenate + H(+) = 3-phenylpyruvate + CO2 + H2O</text>
        <dbReference type="Rhea" id="RHEA:21648"/>
        <dbReference type="ChEBI" id="CHEBI:15377"/>
        <dbReference type="ChEBI" id="CHEBI:15378"/>
        <dbReference type="ChEBI" id="CHEBI:16526"/>
        <dbReference type="ChEBI" id="CHEBI:18005"/>
        <dbReference type="ChEBI" id="CHEBI:29934"/>
        <dbReference type="EC" id="4.2.1.51"/>
    </reaction>
</comment>
<evidence type="ECO:0000256" key="2">
    <source>
        <dbReference type="ARBA" id="ARBA00013147"/>
    </source>
</evidence>
<proteinExistence type="predicted"/>
<dbReference type="KEGG" id="cmd:B841_12095"/>
<keyword evidence="5" id="KW-0057">Aromatic amino acid biosynthesis</keyword>
<dbReference type="PIRSF" id="PIRSF001500">
    <property type="entry name" value="Chor_mut_pdt_Ppr"/>
    <property type="match status" value="1"/>
</dbReference>
<feature type="domain" description="Prephenate dehydratase" evidence="10">
    <location>
        <begin position="4"/>
        <end position="188"/>
    </location>
</feature>
<evidence type="ECO:0000256" key="8">
    <source>
        <dbReference type="ARBA" id="ARBA00047848"/>
    </source>
</evidence>
<dbReference type="InterPro" id="IPR008242">
    <property type="entry name" value="Chor_mutase/pphenate_deHydtase"/>
</dbReference>
<dbReference type="InterPro" id="IPR002912">
    <property type="entry name" value="ACT_dom"/>
</dbReference>
<dbReference type="GO" id="GO:0004664">
    <property type="term" value="F:prephenate dehydratase activity"/>
    <property type="evidence" value="ECO:0007669"/>
    <property type="project" value="UniProtKB-EC"/>
</dbReference>
<evidence type="ECO:0000256" key="9">
    <source>
        <dbReference type="PIRSR" id="PIRSR001500-2"/>
    </source>
</evidence>
<keyword evidence="6" id="KW-0584">Phenylalanine biosynthesis</keyword>
<dbReference type="Pfam" id="PF01842">
    <property type="entry name" value="ACT"/>
    <property type="match status" value="1"/>
</dbReference>
<evidence type="ECO:0000256" key="5">
    <source>
        <dbReference type="ARBA" id="ARBA00023141"/>
    </source>
</evidence>
<dbReference type="AlphaFoldDB" id="S5TM30"/>
<dbReference type="eggNOG" id="COG0077">
    <property type="taxonomic scope" value="Bacteria"/>
</dbReference>
<evidence type="ECO:0000256" key="1">
    <source>
        <dbReference type="ARBA" id="ARBA00004741"/>
    </source>
</evidence>
<dbReference type="PATRIC" id="fig|1224163.3.peg.2443"/>
<dbReference type="Pfam" id="PF00800">
    <property type="entry name" value="PDT"/>
    <property type="match status" value="1"/>
</dbReference>
<evidence type="ECO:0000313" key="12">
    <source>
        <dbReference type="EMBL" id="AGS35891.1"/>
    </source>
</evidence>
<dbReference type="RefSeq" id="WP_020935823.1">
    <property type="nucleotide sequence ID" value="NC_021915.1"/>
</dbReference>
<dbReference type="PROSITE" id="PS51171">
    <property type="entry name" value="PREPHENATE_DEHYDR_3"/>
    <property type="match status" value="1"/>
</dbReference>
<dbReference type="InterPro" id="IPR001086">
    <property type="entry name" value="Preph_deHydtase"/>
</dbReference>
<evidence type="ECO:0000256" key="7">
    <source>
        <dbReference type="ARBA" id="ARBA00023239"/>
    </source>
</evidence>
<dbReference type="Gene3D" id="3.30.70.260">
    <property type="match status" value="1"/>
</dbReference>
<reference evidence="12 13" key="1">
    <citation type="submission" date="2012-11" db="EMBL/GenBank/DDBJ databases">
        <title>The complete genome sequence of Corynebacterium maris Coryn-1 (=DSM 45190).</title>
        <authorList>
            <person name="Schaffert L."/>
            <person name="Albersmeier A."/>
            <person name="Kalinowski J."/>
            <person name="Ruckert C."/>
        </authorList>
    </citation>
    <scope>NUCLEOTIDE SEQUENCE [LARGE SCALE GENOMIC DNA]</scope>
    <source>
        <strain evidence="13">Coryn-1</strain>
    </source>
</reference>
<dbReference type="UniPathway" id="UPA00121">
    <property type="reaction ID" value="UER00345"/>
</dbReference>
<organism evidence="12 13">
    <name type="scientific">Corynebacterium maris DSM 45190</name>
    <dbReference type="NCBI Taxonomy" id="1224163"/>
    <lineage>
        <taxon>Bacteria</taxon>
        <taxon>Bacillati</taxon>
        <taxon>Actinomycetota</taxon>
        <taxon>Actinomycetes</taxon>
        <taxon>Mycobacteriales</taxon>
        <taxon>Corynebacteriaceae</taxon>
        <taxon>Corynebacterium</taxon>
    </lineage>
</organism>
<dbReference type="GO" id="GO:0009094">
    <property type="term" value="P:L-phenylalanine biosynthetic process"/>
    <property type="evidence" value="ECO:0007669"/>
    <property type="project" value="UniProtKB-UniPathway"/>
</dbReference>
<dbReference type="Proteomes" id="UP000015388">
    <property type="component" value="Chromosome"/>
</dbReference>
<name>S5TM30_9CORY</name>
<evidence type="ECO:0000256" key="3">
    <source>
        <dbReference type="ARBA" id="ARBA00021872"/>
    </source>
</evidence>
<dbReference type="PROSITE" id="PS00857">
    <property type="entry name" value="PREPHENATE_DEHYDR_1"/>
    <property type="match status" value="1"/>
</dbReference>
<keyword evidence="13" id="KW-1185">Reference proteome</keyword>
<keyword evidence="4" id="KW-0028">Amino-acid biosynthesis</keyword>
<accession>S5TM30</accession>
<evidence type="ECO:0000259" key="11">
    <source>
        <dbReference type="PROSITE" id="PS51671"/>
    </source>
</evidence>
<gene>
    <name evidence="12" type="ORF">B841_12095</name>
</gene>
<dbReference type="InterPro" id="IPR018528">
    <property type="entry name" value="Preph_deHydtase_CS"/>
</dbReference>
<dbReference type="STRING" id="1224163.B841_12095"/>
<dbReference type="GO" id="GO:0005737">
    <property type="term" value="C:cytoplasm"/>
    <property type="evidence" value="ECO:0007669"/>
    <property type="project" value="TreeGrafter"/>
</dbReference>
<dbReference type="PROSITE" id="PS51671">
    <property type="entry name" value="ACT"/>
    <property type="match status" value="1"/>
</dbReference>
<dbReference type="InterPro" id="IPR045865">
    <property type="entry name" value="ACT-like_dom_sf"/>
</dbReference>
<dbReference type="HOGENOM" id="CLU_035008_0_0_11"/>
<dbReference type="CDD" id="cd04905">
    <property type="entry name" value="ACT_CM-PDT"/>
    <property type="match status" value="1"/>
</dbReference>
<feature type="domain" description="ACT" evidence="11">
    <location>
        <begin position="202"/>
        <end position="277"/>
    </location>
</feature>
<evidence type="ECO:0000259" key="10">
    <source>
        <dbReference type="PROSITE" id="PS51171"/>
    </source>
</evidence>
<comment type="pathway">
    <text evidence="1">Amino-acid biosynthesis; L-phenylalanine biosynthesis; phenylpyruvate from prephenate: step 1/1.</text>
</comment>